<feature type="non-terminal residue" evidence="1">
    <location>
        <position position="1"/>
    </location>
</feature>
<proteinExistence type="predicted"/>
<evidence type="ECO:0000313" key="1">
    <source>
        <dbReference type="EMBL" id="GAI82399.1"/>
    </source>
</evidence>
<dbReference type="EMBL" id="BARW01005708">
    <property type="protein sequence ID" value="GAI82399.1"/>
    <property type="molecule type" value="Genomic_DNA"/>
</dbReference>
<organism evidence="1">
    <name type="scientific">marine sediment metagenome</name>
    <dbReference type="NCBI Taxonomy" id="412755"/>
    <lineage>
        <taxon>unclassified sequences</taxon>
        <taxon>metagenomes</taxon>
        <taxon>ecological metagenomes</taxon>
    </lineage>
</organism>
<reference evidence="1" key="1">
    <citation type="journal article" date="2014" name="Front. Microbiol.">
        <title>High frequency of phylogenetically diverse reductive dehalogenase-homologous genes in deep subseafloor sedimentary metagenomes.</title>
        <authorList>
            <person name="Kawai M."/>
            <person name="Futagami T."/>
            <person name="Toyoda A."/>
            <person name="Takaki Y."/>
            <person name="Nishi S."/>
            <person name="Hori S."/>
            <person name="Arai W."/>
            <person name="Tsubouchi T."/>
            <person name="Morono Y."/>
            <person name="Uchiyama I."/>
            <person name="Ito T."/>
            <person name="Fujiyama A."/>
            <person name="Inagaki F."/>
            <person name="Takami H."/>
        </authorList>
    </citation>
    <scope>NUCLEOTIDE SEQUENCE</scope>
    <source>
        <strain evidence="1">Expedition CK06-06</strain>
    </source>
</reference>
<gene>
    <name evidence="1" type="ORF">S12H4_12198</name>
</gene>
<accession>X1TQT5</accession>
<sequence>SLETLEQVTAETQDLSDQFQNDIFHLRLKKGLTKEVGQLSSEDKERVLKRAEELIEEV</sequence>
<name>X1TQT5_9ZZZZ</name>
<comment type="caution">
    <text evidence="1">The sequence shown here is derived from an EMBL/GenBank/DDBJ whole genome shotgun (WGS) entry which is preliminary data.</text>
</comment>
<protein>
    <submittedName>
        <fullName evidence="1">Uncharacterized protein</fullName>
    </submittedName>
</protein>
<dbReference type="AlphaFoldDB" id="X1TQT5"/>